<feature type="compositionally biased region" description="Polar residues" evidence="2">
    <location>
        <begin position="502"/>
        <end position="524"/>
    </location>
</feature>
<dbReference type="SUPFAM" id="SSF53335">
    <property type="entry name" value="S-adenosyl-L-methionine-dependent methyltransferases"/>
    <property type="match status" value="1"/>
</dbReference>
<organism evidence="3 4">
    <name type="scientific">Meloidogyne enterolobii</name>
    <name type="common">Root-knot nematode worm</name>
    <name type="synonym">Meloidogyne mayaguensis</name>
    <dbReference type="NCBI Taxonomy" id="390850"/>
    <lineage>
        <taxon>Eukaryota</taxon>
        <taxon>Metazoa</taxon>
        <taxon>Ecdysozoa</taxon>
        <taxon>Nematoda</taxon>
        <taxon>Chromadorea</taxon>
        <taxon>Rhabditida</taxon>
        <taxon>Tylenchina</taxon>
        <taxon>Tylenchomorpha</taxon>
        <taxon>Tylenchoidea</taxon>
        <taxon>Meloidogynidae</taxon>
        <taxon>Meloidogyninae</taxon>
        <taxon>Meloidogyne</taxon>
    </lineage>
</organism>
<feature type="region of interest" description="Disordered" evidence="2">
    <location>
        <begin position="277"/>
        <end position="300"/>
    </location>
</feature>
<sequence length="843" mass="96880">MGLVASVGKNNDELVDNLVKHDSIKNERVERIMRLVDRGKFMPENAVEENAYKDSAWKSDLGLPGFLHISAPCIYANVLEHLDLQKGQSFLNIGSGTGYLSTMAGFFLEENGINHGVELYAERIYLFQSSQEACAFEWCSPTYFVGNAFQLEQNTNKYDRIYCGALVPESHRAYFCSFLKEEGILVMPYGHSLQRVIRKSEKLFKTRDLSAVTFSHLIPVNIDDNSLSNGPVSLPLIQPTSLQFLCRNKIRQLIRQKLLVDKPVEIFSLYAKKHAKKASSVQHDDDGRNQRDPLPEDLPPRHMILDDMTYDPHPPPMPQPLPLRTRFTSVGTNTHGDPDNNNRAANNNGRHNNNHRQMLANLRHTHATQFRHLFALFARDRIRRHHEAIAHHRAAGRNLLIINNANDSDSDNNDNDENDEPQIELRGIERQERFYSGPDDEAFNFVFESEDEVNNYDHEHEDEGEEEEEEDEEEENVENDDDSIENYENVIRTDNEEENNETVNSNDADSWSDKNNVGSLSSFSDKNDDSYKTARMTTPKKKAKTTSKTCKNTLTRLGLELSSDEEEEEKGDEEEEEEEKEKEEDGEEEEEEKEKEEDGEEEEEEKEKEEDGEEVDGDNSNESFETAKDIIMVKDENIEAFERYASKMSKNSDDKKKEEGKIEEEGRDDDDEMKNDEEKLEEEEKLNNSMNSSPLKNGNCNNKRLRTCTSNSLEMPQSSKIKRRLSYIQQQQEGEDVGPSTSFSSISGLNNDNTNSQQQQSQILSDARLTGEFLQEDAVLFKSRKEEEKKVAEDKEVAEAKFNETKVKERTEQLADFHAKFIELIQSLPLNIQMRKFLVYENA</sequence>
<dbReference type="PANTHER" id="PTHR11579">
    <property type="entry name" value="PROTEIN-L-ISOASPARTATE O-METHYLTRANSFERASE"/>
    <property type="match status" value="1"/>
</dbReference>
<dbReference type="Proteomes" id="UP000580250">
    <property type="component" value="Unassembled WGS sequence"/>
</dbReference>
<evidence type="ECO:0000313" key="3">
    <source>
        <dbReference type="EMBL" id="CAD2131154.1"/>
    </source>
</evidence>
<accession>A0A6V7TQE5</accession>
<comment type="caution">
    <text evidence="3">The sequence shown here is derived from an EMBL/GenBank/DDBJ whole genome shotgun (WGS) entry which is preliminary data.</text>
</comment>
<reference evidence="3 4" key="1">
    <citation type="submission" date="2020-08" db="EMBL/GenBank/DDBJ databases">
        <authorList>
            <person name="Koutsovoulos G."/>
            <person name="Danchin GJ E."/>
        </authorList>
    </citation>
    <scope>NUCLEOTIDE SEQUENCE [LARGE SCALE GENOMIC DNA]</scope>
</reference>
<dbReference type="GO" id="GO:0005737">
    <property type="term" value="C:cytoplasm"/>
    <property type="evidence" value="ECO:0007669"/>
    <property type="project" value="TreeGrafter"/>
</dbReference>
<dbReference type="AlphaFoldDB" id="A0A6V7TQE5"/>
<feature type="compositionally biased region" description="Acidic residues" evidence="2">
    <location>
        <begin position="562"/>
        <end position="619"/>
    </location>
</feature>
<feature type="compositionally biased region" description="Acidic residues" evidence="2">
    <location>
        <begin position="462"/>
        <end position="485"/>
    </location>
</feature>
<dbReference type="PANTHER" id="PTHR11579:SF9">
    <property type="entry name" value="PROTEIN-L-ISOASPARTATE O-METHYLTRANSFERASE"/>
    <property type="match status" value="1"/>
</dbReference>
<proteinExistence type="inferred from homology"/>
<feature type="compositionally biased region" description="Acidic residues" evidence="2">
    <location>
        <begin position="408"/>
        <end position="422"/>
    </location>
</feature>
<evidence type="ECO:0000313" key="4">
    <source>
        <dbReference type="Proteomes" id="UP000580250"/>
    </source>
</evidence>
<gene>
    <name evidence="3" type="ORF">MENT_LOCUS3200</name>
</gene>
<feature type="compositionally biased region" description="Basic and acidic residues" evidence="2">
    <location>
        <begin position="282"/>
        <end position="300"/>
    </location>
</feature>
<dbReference type="EMBL" id="CAJEWN010000010">
    <property type="protein sequence ID" value="CAD2131154.1"/>
    <property type="molecule type" value="Genomic_DNA"/>
</dbReference>
<feature type="compositionally biased region" description="Low complexity" evidence="2">
    <location>
        <begin position="341"/>
        <end position="351"/>
    </location>
</feature>
<dbReference type="OrthoDB" id="10257972at2759"/>
<feature type="region of interest" description="Disordered" evidence="2">
    <location>
        <begin position="455"/>
        <end position="762"/>
    </location>
</feature>
<feature type="compositionally biased region" description="Basic and acidic residues" evidence="2">
    <location>
        <begin position="625"/>
        <end position="664"/>
    </location>
</feature>
<feature type="region of interest" description="Disordered" evidence="2">
    <location>
        <begin position="328"/>
        <end position="354"/>
    </location>
</feature>
<dbReference type="InterPro" id="IPR000682">
    <property type="entry name" value="PCMT"/>
</dbReference>
<feature type="compositionally biased region" description="Acidic residues" evidence="2">
    <location>
        <begin position="665"/>
        <end position="684"/>
    </location>
</feature>
<comment type="similarity">
    <text evidence="1">Belongs to the methyltransferase superfamily. L-isoaspartyl/D-aspartyl protein methyltransferase family.</text>
</comment>
<dbReference type="GO" id="GO:0004719">
    <property type="term" value="F:protein-L-isoaspartate (D-aspartate) O-methyltransferase activity"/>
    <property type="evidence" value="ECO:0007669"/>
    <property type="project" value="InterPro"/>
</dbReference>
<dbReference type="Pfam" id="PF01135">
    <property type="entry name" value="PCMT"/>
    <property type="match status" value="1"/>
</dbReference>
<dbReference type="InterPro" id="IPR029063">
    <property type="entry name" value="SAM-dependent_MTases_sf"/>
</dbReference>
<feature type="compositionally biased region" description="Polar residues" evidence="2">
    <location>
        <begin position="694"/>
        <end position="719"/>
    </location>
</feature>
<dbReference type="Gene3D" id="3.40.50.150">
    <property type="entry name" value="Vaccinia Virus protein VP39"/>
    <property type="match status" value="1"/>
</dbReference>
<feature type="compositionally biased region" description="Polar residues" evidence="2">
    <location>
        <begin position="739"/>
        <end position="755"/>
    </location>
</feature>
<feature type="region of interest" description="Disordered" evidence="2">
    <location>
        <begin position="406"/>
        <end position="437"/>
    </location>
</feature>
<evidence type="ECO:0000256" key="1">
    <source>
        <dbReference type="ARBA" id="ARBA00005369"/>
    </source>
</evidence>
<protein>
    <submittedName>
        <fullName evidence="3">Uncharacterized protein</fullName>
    </submittedName>
</protein>
<name>A0A6V7TQE5_MELEN</name>
<evidence type="ECO:0000256" key="2">
    <source>
        <dbReference type="SAM" id="MobiDB-lite"/>
    </source>
</evidence>